<feature type="compositionally biased region" description="Polar residues" evidence="1">
    <location>
        <begin position="41"/>
        <end position="52"/>
    </location>
</feature>
<name>A0A0C2CW13_9BILA</name>
<keyword evidence="3" id="KW-1185">Reference proteome</keyword>
<protein>
    <submittedName>
        <fullName evidence="2">Uncharacterized protein</fullName>
    </submittedName>
</protein>
<feature type="compositionally biased region" description="Basic and acidic residues" evidence="1">
    <location>
        <begin position="53"/>
        <end position="63"/>
    </location>
</feature>
<feature type="region of interest" description="Disordered" evidence="1">
    <location>
        <begin position="1"/>
        <end position="25"/>
    </location>
</feature>
<gene>
    <name evidence="2" type="ORF">ANCDUO_08627</name>
</gene>
<dbReference type="EMBL" id="KN730400">
    <property type="protein sequence ID" value="KIH61108.1"/>
    <property type="molecule type" value="Genomic_DNA"/>
</dbReference>
<feature type="compositionally biased region" description="Polar residues" evidence="1">
    <location>
        <begin position="1"/>
        <end position="13"/>
    </location>
</feature>
<organism evidence="2 3">
    <name type="scientific">Ancylostoma duodenale</name>
    <dbReference type="NCBI Taxonomy" id="51022"/>
    <lineage>
        <taxon>Eukaryota</taxon>
        <taxon>Metazoa</taxon>
        <taxon>Ecdysozoa</taxon>
        <taxon>Nematoda</taxon>
        <taxon>Chromadorea</taxon>
        <taxon>Rhabditida</taxon>
        <taxon>Rhabditina</taxon>
        <taxon>Rhabditomorpha</taxon>
        <taxon>Strongyloidea</taxon>
        <taxon>Ancylostomatidae</taxon>
        <taxon>Ancylostomatinae</taxon>
        <taxon>Ancylostoma</taxon>
    </lineage>
</organism>
<feature type="region of interest" description="Disordered" evidence="1">
    <location>
        <begin position="41"/>
        <end position="63"/>
    </location>
</feature>
<dbReference type="Proteomes" id="UP000054047">
    <property type="component" value="Unassembled WGS sequence"/>
</dbReference>
<evidence type="ECO:0000256" key="1">
    <source>
        <dbReference type="SAM" id="MobiDB-lite"/>
    </source>
</evidence>
<proteinExistence type="predicted"/>
<evidence type="ECO:0000313" key="3">
    <source>
        <dbReference type="Proteomes" id="UP000054047"/>
    </source>
</evidence>
<reference evidence="2 3" key="1">
    <citation type="submission" date="2013-12" db="EMBL/GenBank/DDBJ databases">
        <title>Draft genome of the parsitic nematode Ancylostoma duodenale.</title>
        <authorList>
            <person name="Mitreva M."/>
        </authorList>
    </citation>
    <scope>NUCLEOTIDE SEQUENCE [LARGE SCALE GENOMIC DNA]</scope>
    <source>
        <strain evidence="2 3">Zhejiang</strain>
    </source>
</reference>
<evidence type="ECO:0000313" key="2">
    <source>
        <dbReference type="EMBL" id="KIH61108.1"/>
    </source>
</evidence>
<dbReference type="AlphaFoldDB" id="A0A0C2CW13"/>
<sequence length="63" mass="6956">MAQLSAKSPSISTYPPGKRTKGQPKQFGLNTLHFVLNLASSHPGQAHDQQISKADHFIKRDRS</sequence>
<accession>A0A0C2CW13</accession>